<accession>A0AA46DYB5</accession>
<proteinExistence type="predicted"/>
<dbReference type="EMBL" id="SOBG01000005">
    <property type="protein sequence ID" value="TDT69790.1"/>
    <property type="molecule type" value="Genomic_DNA"/>
</dbReference>
<evidence type="ECO:0000313" key="1">
    <source>
        <dbReference type="EMBL" id="TDT69790.1"/>
    </source>
</evidence>
<reference evidence="1 2" key="1">
    <citation type="submission" date="2019-03" db="EMBL/GenBank/DDBJ databases">
        <title>Genomic Encyclopedia of Type Strains, Phase IV (KMG-IV): sequencing the most valuable type-strain genomes for metagenomic binning, comparative biology and taxonomic classification.</title>
        <authorList>
            <person name="Goeker M."/>
        </authorList>
    </citation>
    <scope>NUCLEOTIDE SEQUENCE [LARGE SCALE GENOMIC DNA]</scope>
    <source>
        <strain evidence="1 2">DSM 100055</strain>
    </source>
</reference>
<dbReference type="RefSeq" id="WP_134113201.1">
    <property type="nucleotide sequence ID" value="NZ_SOBG01000005.1"/>
</dbReference>
<gene>
    <name evidence="1" type="ORF">EV215_1329</name>
</gene>
<sequence length="91" mass="10450">MSKLENYMEIMVDEAVESFLNNNPDIRKNVSERDILDVKAYSLNKLPAHYITTLKGYTFTKLGEINIQTKVSILKVVVEAFERVLSNRNKG</sequence>
<dbReference type="InterPro" id="IPR019657">
    <property type="entry name" value="ComFB"/>
</dbReference>
<keyword evidence="2" id="KW-1185">Reference proteome</keyword>
<organism evidence="1 2">
    <name type="scientific">Hypnocyclicus thermotrophus</name>
    <dbReference type="NCBI Taxonomy" id="1627895"/>
    <lineage>
        <taxon>Bacteria</taxon>
        <taxon>Fusobacteriati</taxon>
        <taxon>Fusobacteriota</taxon>
        <taxon>Fusobacteriia</taxon>
        <taxon>Fusobacteriales</taxon>
        <taxon>Fusobacteriaceae</taxon>
        <taxon>Hypnocyclicus</taxon>
    </lineage>
</organism>
<dbReference type="Proteomes" id="UP000294678">
    <property type="component" value="Unassembled WGS sequence"/>
</dbReference>
<dbReference type="Pfam" id="PF10719">
    <property type="entry name" value="ComFB"/>
    <property type="match status" value="1"/>
</dbReference>
<name>A0AA46DYB5_9FUSO</name>
<comment type="caution">
    <text evidence="1">The sequence shown here is derived from an EMBL/GenBank/DDBJ whole genome shotgun (WGS) entry which is preliminary data.</text>
</comment>
<dbReference type="AlphaFoldDB" id="A0AA46DYB5"/>
<evidence type="ECO:0000313" key="2">
    <source>
        <dbReference type="Proteomes" id="UP000294678"/>
    </source>
</evidence>
<protein>
    <submittedName>
        <fullName evidence="1">Competence protein ComFB</fullName>
    </submittedName>
</protein>